<keyword evidence="5" id="KW-0998">Cell outer membrane</keyword>
<dbReference type="Gene3D" id="1.25.40.390">
    <property type="match status" value="1"/>
</dbReference>
<accession>A0AB33IQZ2</accession>
<dbReference type="EMBL" id="AP035785">
    <property type="protein sequence ID" value="BFO72153.1"/>
    <property type="molecule type" value="Genomic_DNA"/>
</dbReference>
<proteinExistence type="inferred from homology"/>
<dbReference type="InterPro" id="IPR011990">
    <property type="entry name" value="TPR-like_helical_dom_sf"/>
</dbReference>
<feature type="chain" id="PRO_5044240450" evidence="6">
    <location>
        <begin position="25"/>
        <end position="608"/>
    </location>
</feature>
<evidence type="ECO:0000256" key="1">
    <source>
        <dbReference type="ARBA" id="ARBA00004442"/>
    </source>
</evidence>
<sequence>MKTLKNIKIALVAVLILGAFTACEDLAVGDKFLQKPPSTDVTIDTIFGKAEYARRILWHSYELLPYGMETPGFTTQMHYATIEGLTDINYDNMGYSSLAVFYYPGLYNAATEDYQNYTKMDFSRTGVWTAIRHAWIFYQNVDKVPDMGTAEKARMKAEAKLMVAVFYAHMLRHYGALPLVDHAISLEETELPPRATLQETVDFIVKLLNEAIAEPELPWSIPEDEIGTWEGRLTKAGAMALKTRVLLFAASPLFNSDKAFAEGEASTKLMTWFGSYDKQRWKLAADACKDFFDAVNANGYYKLVEVGDKGLTDERDAYTSAYFDRDNTETLIGSRRSFLSTGKNPEFDRALRWGAYCPTKEFFDMFEMKNGDKFDWNNPEHAKHPFTNRDPRLYENIILTGDRYNGRTAQMFEEKPGDVANYPKGIDWKQGRMHQLSLVTGLACRKWGLDRTTASYNRPVQWPIIRMAEVYLNYAEALNEYNGGPTPEAYAAVDKVRNRVGMPGLKRGMNQVEFREALLHERAVEFAYEEVRFFDLIRWKMYKVFETPLHGLHVYQNKNTKAIECEPFELTKYTRVWWKSGWDPRMCLSAFPSKEINKDYGLIQNPGW</sequence>
<dbReference type="InterPro" id="IPR012944">
    <property type="entry name" value="SusD_RagB_dom"/>
</dbReference>
<gene>
    <name evidence="8" type="ORF">GTC17253_21190</name>
</gene>
<evidence type="ECO:0000256" key="5">
    <source>
        <dbReference type="ARBA" id="ARBA00023237"/>
    </source>
</evidence>
<evidence type="ECO:0000256" key="6">
    <source>
        <dbReference type="SAM" id="SignalP"/>
    </source>
</evidence>
<comment type="similarity">
    <text evidence="2">Belongs to the SusD family.</text>
</comment>
<dbReference type="AlphaFoldDB" id="A0AB33IQZ2"/>
<comment type="subcellular location">
    <subcellularLocation>
        <location evidence="1">Cell outer membrane</location>
    </subcellularLocation>
</comment>
<dbReference type="Pfam" id="PF07980">
    <property type="entry name" value="SusD_RagB"/>
    <property type="match status" value="1"/>
</dbReference>
<dbReference type="PROSITE" id="PS51257">
    <property type="entry name" value="PROKAR_LIPOPROTEIN"/>
    <property type="match status" value="1"/>
</dbReference>
<reference evidence="8" key="1">
    <citation type="submission" date="2024-07" db="EMBL/GenBank/DDBJ databases">
        <title>Complete genome sequence of Prevotella sp. YM-2024 GTC17253.</title>
        <authorList>
            <person name="Hayashi M."/>
            <person name="Muto Y."/>
            <person name="Tanaka K."/>
            <person name="Niwa H."/>
        </authorList>
    </citation>
    <scope>NUCLEOTIDE SEQUENCE</scope>
    <source>
        <strain evidence="8">GTC17253</strain>
    </source>
</reference>
<evidence type="ECO:0000256" key="4">
    <source>
        <dbReference type="ARBA" id="ARBA00023136"/>
    </source>
</evidence>
<evidence type="ECO:0000259" key="7">
    <source>
        <dbReference type="Pfam" id="PF07980"/>
    </source>
</evidence>
<keyword evidence="4" id="KW-0472">Membrane</keyword>
<keyword evidence="3 6" id="KW-0732">Signal</keyword>
<feature type="signal peptide" evidence="6">
    <location>
        <begin position="1"/>
        <end position="24"/>
    </location>
</feature>
<protein>
    <submittedName>
        <fullName evidence="8">RagB/SusD family nutrient uptake outer membrane protein</fullName>
    </submittedName>
</protein>
<evidence type="ECO:0000313" key="8">
    <source>
        <dbReference type="EMBL" id="BFO72153.1"/>
    </source>
</evidence>
<name>A0AB33IQZ2_9BACT</name>
<evidence type="ECO:0000256" key="3">
    <source>
        <dbReference type="ARBA" id="ARBA00022729"/>
    </source>
</evidence>
<dbReference type="SUPFAM" id="SSF48452">
    <property type="entry name" value="TPR-like"/>
    <property type="match status" value="1"/>
</dbReference>
<feature type="domain" description="RagB/SusD" evidence="7">
    <location>
        <begin position="344"/>
        <end position="608"/>
    </location>
</feature>
<dbReference type="GO" id="GO:0009279">
    <property type="term" value="C:cell outer membrane"/>
    <property type="evidence" value="ECO:0007669"/>
    <property type="project" value="UniProtKB-SubCell"/>
</dbReference>
<evidence type="ECO:0000256" key="2">
    <source>
        <dbReference type="ARBA" id="ARBA00006275"/>
    </source>
</evidence>
<organism evidence="8">
    <name type="scientific">Prevotella sp. GTC17253</name>
    <dbReference type="NCBI Taxonomy" id="3236793"/>
    <lineage>
        <taxon>Bacteria</taxon>
        <taxon>Pseudomonadati</taxon>
        <taxon>Bacteroidota</taxon>
        <taxon>Bacteroidia</taxon>
        <taxon>Bacteroidales</taxon>
        <taxon>Prevotellaceae</taxon>
        <taxon>Prevotella</taxon>
    </lineage>
</organism>